<feature type="transmembrane region" description="Helical" evidence="1">
    <location>
        <begin position="76"/>
        <end position="94"/>
    </location>
</feature>
<keyword evidence="1" id="KW-0472">Membrane</keyword>
<dbReference type="EMBL" id="KK198753">
    <property type="protein sequence ID" value="KCW90769.1"/>
    <property type="molecule type" value="Genomic_DNA"/>
</dbReference>
<proteinExistence type="predicted"/>
<keyword evidence="1" id="KW-1133">Transmembrane helix</keyword>
<protein>
    <submittedName>
        <fullName evidence="2">Uncharacterized protein</fullName>
    </submittedName>
</protein>
<dbReference type="AlphaFoldDB" id="A0A059DK51"/>
<accession>A0A059DK51</accession>
<evidence type="ECO:0000313" key="2">
    <source>
        <dbReference type="EMBL" id="KCW90769.1"/>
    </source>
</evidence>
<organism evidence="2">
    <name type="scientific">Eucalyptus grandis</name>
    <name type="common">Flooded gum</name>
    <dbReference type="NCBI Taxonomy" id="71139"/>
    <lineage>
        <taxon>Eukaryota</taxon>
        <taxon>Viridiplantae</taxon>
        <taxon>Streptophyta</taxon>
        <taxon>Embryophyta</taxon>
        <taxon>Tracheophyta</taxon>
        <taxon>Spermatophyta</taxon>
        <taxon>Magnoliopsida</taxon>
        <taxon>eudicotyledons</taxon>
        <taxon>Gunneridae</taxon>
        <taxon>Pentapetalae</taxon>
        <taxon>rosids</taxon>
        <taxon>malvids</taxon>
        <taxon>Myrtales</taxon>
        <taxon>Myrtaceae</taxon>
        <taxon>Myrtoideae</taxon>
        <taxon>Eucalypteae</taxon>
        <taxon>Eucalyptus</taxon>
    </lineage>
</organism>
<dbReference type="InParanoid" id="A0A059DK51"/>
<evidence type="ECO:0000256" key="1">
    <source>
        <dbReference type="SAM" id="Phobius"/>
    </source>
</evidence>
<dbReference type="Gramene" id="KCW90769">
    <property type="protein sequence ID" value="KCW90769"/>
    <property type="gene ID" value="EUGRSUZ_A02840"/>
</dbReference>
<name>A0A059DK51_EUCGR</name>
<keyword evidence="1" id="KW-0812">Transmembrane</keyword>
<sequence length="101" mass="10834">MTRPGKTSSGSWICGFRSTMNGSPHLSLIVWSVSPSRTTYISSQGQSKSRFPLTLETLASLMEATKMSAMTDMAQHHAAASAIVLTALTAVLLFPEEAMNL</sequence>
<gene>
    <name evidence="2" type="ORF">EUGRSUZ_A02840</name>
</gene>
<reference evidence="2" key="1">
    <citation type="submission" date="2013-07" db="EMBL/GenBank/DDBJ databases">
        <title>The genome of Eucalyptus grandis.</title>
        <authorList>
            <person name="Schmutz J."/>
            <person name="Hayes R."/>
            <person name="Myburg A."/>
            <person name="Tuskan G."/>
            <person name="Grattapaglia D."/>
            <person name="Rokhsar D.S."/>
        </authorList>
    </citation>
    <scope>NUCLEOTIDE SEQUENCE</scope>
    <source>
        <tissue evidence="2">Leaf extractions</tissue>
    </source>
</reference>